<dbReference type="Proteomes" id="UP000017469">
    <property type="component" value="Chromosome"/>
</dbReference>
<dbReference type="KEGG" id="caw:Q783_09955"/>
<dbReference type="InterPro" id="IPR025202">
    <property type="entry name" value="PLD-like_dom"/>
</dbReference>
<name>U5SCU1_9LACT</name>
<protein>
    <recommendedName>
        <fullName evidence="1">Phospholipase D-like domain-containing protein</fullName>
    </recommendedName>
</protein>
<feature type="domain" description="Phospholipase D-like" evidence="1">
    <location>
        <begin position="333"/>
        <end position="438"/>
    </location>
</feature>
<dbReference type="Pfam" id="PF13091">
    <property type="entry name" value="PLDc_2"/>
    <property type="match status" value="1"/>
</dbReference>
<dbReference type="HOGENOM" id="CLU_574557_0_0_9"/>
<dbReference type="EMBL" id="CP006812">
    <property type="protein sequence ID" value="AGY82876.1"/>
    <property type="molecule type" value="Genomic_DNA"/>
</dbReference>
<evidence type="ECO:0000313" key="3">
    <source>
        <dbReference type="Proteomes" id="UP000017469"/>
    </source>
</evidence>
<evidence type="ECO:0000259" key="1">
    <source>
        <dbReference type="Pfam" id="PF13091"/>
    </source>
</evidence>
<evidence type="ECO:0000313" key="2">
    <source>
        <dbReference type="EMBL" id="AGY82876.1"/>
    </source>
</evidence>
<dbReference type="eggNOG" id="COG1502">
    <property type="taxonomic scope" value="Bacteria"/>
</dbReference>
<dbReference type="RefSeq" id="WP_023179275.1">
    <property type="nucleotide sequence ID" value="NC_022606.1"/>
</dbReference>
<dbReference type="Gene3D" id="3.30.870.10">
    <property type="entry name" value="Endonuclease Chain A"/>
    <property type="match status" value="1"/>
</dbReference>
<reference evidence="2 3" key="1">
    <citation type="journal article" date="2013" name="Genome Announc.">
        <title>Complete Genome Sequence of Carnobacterium gilichinskyi Strain WN1359T (DSM 27470T).</title>
        <authorList>
            <person name="Leonard M.T."/>
            <person name="Panayotova N."/>
            <person name="Farmerie W.G."/>
            <person name="Triplett E.W."/>
            <person name="Nicholson W.L."/>
        </authorList>
    </citation>
    <scope>NUCLEOTIDE SEQUENCE [LARGE SCALE GENOMIC DNA]</scope>
    <source>
        <strain evidence="2 3">WN1359</strain>
    </source>
</reference>
<sequence length="477" mass="56057">MQNSNDIYLLHEKYSSFFKGYYLLGSSDVWIPYFKKDIEVTYLTEENLTVAEEFVGKCIQRGIHKKSDIGKVLALKDNFLEAIIEPLIEQSFFTMDDSNGSMYLSDEGKTLFAKKIKHLNKKEIFSVMFDGLNEINKVEYLEYENRGFNRIKGVKEGIIIDGRRFPTYEYTKDYQRLSKQFLSIIETRKKDMGEEFETSKVVNVKDFKYLPSKELLYRKYFMLIYANEEKEIELLVIDSMTESVQSEFNTVLKKRLLEGYFNSHFDLETAFEEHEKVMNELSKVTNQTEEPANTLNGDLERIESTDGNIQVQEMKIPDTTRYIMNAEIRRLFLHYLETAQKSLYIISPWINYHIVDNTFKNNIEKLLKRGVEIRIIYGITDGNDANFSDRDKKSKKIADELEKLGEKYNGLLKIQNGNTHEKILICDDYYYINGSYNVLSYDAEDNVKGQKGFRYEGSTYMENPRMALSVIEQRFDF</sequence>
<dbReference type="PATRIC" id="fig|1266845.5.peg.1885"/>
<accession>U5SCU1</accession>
<gene>
    <name evidence="2" type="ORF">Q783_09955</name>
</gene>
<dbReference type="AlphaFoldDB" id="U5SCU1"/>
<organism evidence="2 3">
    <name type="scientific">Carnobacterium inhibens subsp. gilichinskyi</name>
    <dbReference type="NCBI Taxonomy" id="1266845"/>
    <lineage>
        <taxon>Bacteria</taxon>
        <taxon>Bacillati</taxon>
        <taxon>Bacillota</taxon>
        <taxon>Bacilli</taxon>
        <taxon>Lactobacillales</taxon>
        <taxon>Carnobacteriaceae</taxon>
        <taxon>Carnobacterium</taxon>
    </lineage>
</organism>
<proteinExistence type="predicted"/>
<dbReference type="STRING" id="1266845.Q783_09955"/>
<dbReference type="SUPFAM" id="SSF56024">
    <property type="entry name" value="Phospholipase D/nuclease"/>
    <property type="match status" value="1"/>
</dbReference>